<proteinExistence type="predicted"/>
<dbReference type="EMBL" id="CP000554">
    <property type="protein sequence ID" value="ABM79612.1"/>
    <property type="molecule type" value="Genomic_DNA"/>
</dbReference>
<accession>A2CDQ2</accession>
<evidence type="ECO:0000313" key="1">
    <source>
        <dbReference type="EMBL" id="ABM79612.1"/>
    </source>
</evidence>
<gene>
    <name evidence="1" type="ordered locus">P9303_28821</name>
</gene>
<dbReference type="KEGG" id="pmf:P9303_28821"/>
<protein>
    <submittedName>
        <fullName evidence="1">Uncharacterized protein</fullName>
    </submittedName>
</protein>
<dbReference type="AlphaFoldDB" id="A2CDQ2"/>
<reference evidence="1 2" key="1">
    <citation type="journal article" date="2007" name="PLoS Genet.">
        <title>Patterns and implications of gene gain and loss in the evolution of Prochlorococcus.</title>
        <authorList>
            <person name="Kettler G.C."/>
            <person name="Martiny A.C."/>
            <person name="Huang K."/>
            <person name="Zucker J."/>
            <person name="Coleman M.L."/>
            <person name="Rodrigue S."/>
            <person name="Chen F."/>
            <person name="Lapidus A."/>
            <person name="Ferriera S."/>
            <person name="Johnson J."/>
            <person name="Steglich C."/>
            <person name="Church G.M."/>
            <person name="Richardson P."/>
            <person name="Chisholm S.W."/>
        </authorList>
    </citation>
    <scope>NUCLEOTIDE SEQUENCE [LARGE SCALE GENOMIC DNA]</scope>
    <source>
        <strain evidence="1 2">MIT 9303</strain>
    </source>
</reference>
<organism evidence="1 2">
    <name type="scientific">Prochlorococcus marinus (strain MIT 9303)</name>
    <dbReference type="NCBI Taxonomy" id="59922"/>
    <lineage>
        <taxon>Bacteria</taxon>
        <taxon>Bacillati</taxon>
        <taxon>Cyanobacteriota</taxon>
        <taxon>Cyanophyceae</taxon>
        <taxon>Synechococcales</taxon>
        <taxon>Prochlorococcaceae</taxon>
        <taxon>Prochlorococcus</taxon>
    </lineage>
</organism>
<name>A2CDQ2_PROM3</name>
<dbReference type="Proteomes" id="UP000002274">
    <property type="component" value="Chromosome"/>
</dbReference>
<evidence type="ECO:0000313" key="2">
    <source>
        <dbReference type="Proteomes" id="UP000002274"/>
    </source>
</evidence>
<sequence>MTDAPAACTQSKRISRMGLETPKTTIHSRKSVKNQLKLKHALFTSSKSLPAEWI</sequence>
<dbReference type="STRING" id="59922.P9303_28821"/>
<dbReference type="HOGENOM" id="CLU_3046832_0_0_3"/>